<accession>A0A7W7FRL2</accession>
<comment type="similarity">
    <text evidence="2 7">Belongs to the HMBS family.</text>
</comment>
<dbReference type="EMBL" id="JACHMH010000001">
    <property type="protein sequence ID" value="MBB4674483.1"/>
    <property type="molecule type" value="Genomic_DNA"/>
</dbReference>
<sequence>MKRTLRIGTRGSALALAQTGTVAQALEQAGATVEIVTVSTPGDRSSAPIPEIGIGVFTSALRDALAAGEIDVAVHSYKDLPTAPDPRLSLAAVPRREDPRDALCARDGLTLGELPAGAVIGTGSPRRTAQLNALGLGWEIKPIRGNVDTRLKKVVDGELDAVVLARAGLARLGRLDAITESLDPLQMLPAPAQGALAVECRVADVDTEHLLRATLDDQASRAAVTAERAMLAALEAGCSAPIGALADVVEDLDADGRVVERLSLRGVAATPQNDLLRASAIGEMTAAEQLGKALAAELLDLGAAALSGPRGVNEMGSA</sequence>
<dbReference type="SUPFAM" id="SSF53850">
    <property type="entry name" value="Periplasmic binding protein-like II"/>
    <property type="match status" value="1"/>
</dbReference>
<feature type="domain" description="Porphobilinogen deaminase C-terminal" evidence="9">
    <location>
        <begin position="223"/>
        <end position="299"/>
    </location>
</feature>
<dbReference type="GO" id="GO:0005737">
    <property type="term" value="C:cytoplasm"/>
    <property type="evidence" value="ECO:0007669"/>
    <property type="project" value="UniProtKB-UniRule"/>
</dbReference>
<reference evidence="10 11" key="1">
    <citation type="submission" date="2020-08" db="EMBL/GenBank/DDBJ databases">
        <title>Sequencing the genomes of 1000 actinobacteria strains.</title>
        <authorList>
            <person name="Klenk H.-P."/>
        </authorList>
    </citation>
    <scope>NUCLEOTIDE SEQUENCE [LARGE SCALE GENOMIC DNA]</scope>
    <source>
        <strain evidence="10 11">DSM 44230</strain>
    </source>
</reference>
<dbReference type="PRINTS" id="PR00151">
    <property type="entry name" value="PORPHBDMNASE"/>
</dbReference>
<comment type="caution">
    <text evidence="10">The sequence shown here is derived from an EMBL/GenBank/DDBJ whole genome shotgun (WGS) entry which is preliminary data.</text>
</comment>
<dbReference type="InterPro" id="IPR022417">
    <property type="entry name" value="Porphobilin_deaminase_N"/>
</dbReference>
<comment type="function">
    <text evidence="1 7">Tetrapolymerization of the monopyrrole PBG into the hydroxymethylbilane pre-uroporphyrinogen in several discrete steps.</text>
</comment>
<comment type="subunit">
    <text evidence="3 7">Monomer.</text>
</comment>
<evidence type="ECO:0000256" key="4">
    <source>
        <dbReference type="ARBA" id="ARBA00022679"/>
    </source>
</evidence>
<evidence type="ECO:0000256" key="5">
    <source>
        <dbReference type="ARBA" id="ARBA00023244"/>
    </source>
</evidence>
<dbReference type="RefSeq" id="WP_185000602.1">
    <property type="nucleotide sequence ID" value="NZ_BAAAUI010000003.1"/>
</dbReference>
<feature type="domain" description="Porphobilinogen deaminase N-terminal" evidence="8">
    <location>
        <begin position="5"/>
        <end position="207"/>
    </location>
</feature>
<dbReference type="InterPro" id="IPR000860">
    <property type="entry name" value="HemC"/>
</dbReference>
<comment type="catalytic activity">
    <reaction evidence="6 7">
        <text>4 porphobilinogen + H2O = hydroxymethylbilane + 4 NH4(+)</text>
        <dbReference type="Rhea" id="RHEA:13185"/>
        <dbReference type="ChEBI" id="CHEBI:15377"/>
        <dbReference type="ChEBI" id="CHEBI:28938"/>
        <dbReference type="ChEBI" id="CHEBI:57845"/>
        <dbReference type="ChEBI" id="CHEBI:58126"/>
        <dbReference type="EC" id="2.5.1.61"/>
    </reaction>
</comment>
<evidence type="ECO:0000313" key="10">
    <source>
        <dbReference type="EMBL" id="MBB4674483.1"/>
    </source>
</evidence>
<evidence type="ECO:0000256" key="2">
    <source>
        <dbReference type="ARBA" id="ARBA00005638"/>
    </source>
</evidence>
<dbReference type="Proteomes" id="UP000533598">
    <property type="component" value="Unassembled WGS sequence"/>
</dbReference>
<dbReference type="Pfam" id="PF01379">
    <property type="entry name" value="Porphobil_deam"/>
    <property type="match status" value="1"/>
</dbReference>
<protein>
    <recommendedName>
        <fullName evidence="7">Porphobilinogen deaminase</fullName>
        <shortName evidence="7">PBG</shortName>
        <ecNumber evidence="7">2.5.1.61</ecNumber>
    </recommendedName>
    <alternativeName>
        <fullName evidence="7">Hydroxymethylbilane synthase</fullName>
        <shortName evidence="7">HMBS</shortName>
    </alternativeName>
    <alternativeName>
        <fullName evidence="7">Pre-uroporphyrinogen synthase</fullName>
    </alternativeName>
</protein>
<dbReference type="GO" id="GO:0006782">
    <property type="term" value="P:protoporphyrinogen IX biosynthetic process"/>
    <property type="evidence" value="ECO:0007669"/>
    <property type="project" value="UniProtKB-UniRule"/>
</dbReference>
<dbReference type="Pfam" id="PF03900">
    <property type="entry name" value="Porphobil_deamC"/>
    <property type="match status" value="1"/>
</dbReference>
<dbReference type="SUPFAM" id="SSF54782">
    <property type="entry name" value="Porphobilinogen deaminase (hydroxymethylbilane synthase), C-terminal domain"/>
    <property type="match status" value="1"/>
</dbReference>
<organism evidence="10 11">
    <name type="scientific">Crossiella cryophila</name>
    <dbReference type="NCBI Taxonomy" id="43355"/>
    <lineage>
        <taxon>Bacteria</taxon>
        <taxon>Bacillati</taxon>
        <taxon>Actinomycetota</taxon>
        <taxon>Actinomycetes</taxon>
        <taxon>Pseudonocardiales</taxon>
        <taxon>Pseudonocardiaceae</taxon>
        <taxon>Crossiella</taxon>
    </lineage>
</organism>
<dbReference type="HAMAP" id="MF_00260">
    <property type="entry name" value="Porphobil_deam"/>
    <property type="match status" value="1"/>
</dbReference>
<evidence type="ECO:0000256" key="3">
    <source>
        <dbReference type="ARBA" id="ARBA00011245"/>
    </source>
</evidence>
<evidence type="ECO:0000256" key="7">
    <source>
        <dbReference type="HAMAP-Rule" id="MF_00260"/>
    </source>
</evidence>
<feature type="modified residue" description="S-(dipyrrolylmethanemethyl)cysteine" evidence="7">
    <location>
        <position position="238"/>
    </location>
</feature>
<dbReference type="NCBIfam" id="TIGR00212">
    <property type="entry name" value="hemC"/>
    <property type="match status" value="1"/>
</dbReference>
<keyword evidence="5 7" id="KW-0627">Porphyrin biosynthesis</keyword>
<proteinExistence type="inferred from homology"/>
<dbReference type="PROSITE" id="PS00533">
    <property type="entry name" value="PORPHOBILINOGEN_DEAM"/>
    <property type="match status" value="1"/>
</dbReference>
<comment type="cofactor">
    <cofactor evidence="7">
        <name>dipyrromethane</name>
        <dbReference type="ChEBI" id="CHEBI:60342"/>
    </cofactor>
    <text evidence="7">Binds 1 dipyrromethane group covalently.</text>
</comment>
<keyword evidence="11" id="KW-1185">Reference proteome</keyword>
<dbReference type="InterPro" id="IPR036803">
    <property type="entry name" value="Porphobilinogen_deaminase_C_sf"/>
</dbReference>
<dbReference type="AlphaFoldDB" id="A0A7W7FRL2"/>
<dbReference type="EC" id="2.5.1.61" evidence="7"/>
<gene>
    <name evidence="7" type="primary">hemC</name>
    <name evidence="10" type="ORF">HNR67_000601</name>
</gene>
<evidence type="ECO:0000256" key="1">
    <source>
        <dbReference type="ARBA" id="ARBA00002869"/>
    </source>
</evidence>
<dbReference type="PIRSF" id="PIRSF001438">
    <property type="entry name" value="4pyrrol_synth_OHMeBilane_synth"/>
    <property type="match status" value="1"/>
</dbReference>
<comment type="miscellaneous">
    <text evidence="7">The porphobilinogen subunits are added to the dipyrromethane group.</text>
</comment>
<keyword evidence="4 7" id="KW-0808">Transferase</keyword>
<evidence type="ECO:0000313" key="11">
    <source>
        <dbReference type="Proteomes" id="UP000533598"/>
    </source>
</evidence>
<dbReference type="Gene3D" id="3.40.190.10">
    <property type="entry name" value="Periplasmic binding protein-like II"/>
    <property type="match status" value="2"/>
</dbReference>
<evidence type="ECO:0000256" key="6">
    <source>
        <dbReference type="ARBA" id="ARBA00048169"/>
    </source>
</evidence>
<evidence type="ECO:0000259" key="9">
    <source>
        <dbReference type="Pfam" id="PF03900"/>
    </source>
</evidence>
<dbReference type="InterPro" id="IPR022418">
    <property type="entry name" value="Porphobilinogen_deaminase_C"/>
</dbReference>
<evidence type="ECO:0000259" key="8">
    <source>
        <dbReference type="Pfam" id="PF01379"/>
    </source>
</evidence>
<dbReference type="PANTHER" id="PTHR11557">
    <property type="entry name" value="PORPHOBILINOGEN DEAMINASE"/>
    <property type="match status" value="1"/>
</dbReference>
<dbReference type="InterPro" id="IPR022419">
    <property type="entry name" value="Porphobilin_deaminase_cofac_BS"/>
</dbReference>
<name>A0A7W7FRL2_9PSEU</name>
<dbReference type="FunFam" id="3.40.190.10:FF:000005">
    <property type="entry name" value="Porphobilinogen deaminase"/>
    <property type="match status" value="1"/>
</dbReference>
<dbReference type="PANTHER" id="PTHR11557:SF0">
    <property type="entry name" value="PORPHOBILINOGEN DEAMINASE"/>
    <property type="match status" value="1"/>
</dbReference>
<dbReference type="Gene3D" id="3.30.160.40">
    <property type="entry name" value="Porphobilinogen deaminase, C-terminal domain"/>
    <property type="match status" value="1"/>
</dbReference>
<dbReference type="GO" id="GO:0004418">
    <property type="term" value="F:hydroxymethylbilane synthase activity"/>
    <property type="evidence" value="ECO:0007669"/>
    <property type="project" value="UniProtKB-UniRule"/>
</dbReference>